<name>A0A967BA22_9PROT</name>
<proteinExistence type="predicted"/>
<reference evidence="1" key="1">
    <citation type="submission" date="2019-11" db="EMBL/GenBank/DDBJ databases">
        <title>Description of new Acetobacter species.</title>
        <authorList>
            <person name="Cleenwerck I."/>
            <person name="Sombolestani A.S."/>
        </authorList>
    </citation>
    <scope>NUCLEOTIDE SEQUENCE</scope>
    <source>
        <strain evidence="1">LMG 1626</strain>
    </source>
</reference>
<evidence type="ECO:0000313" key="2">
    <source>
        <dbReference type="Proteomes" id="UP000597459"/>
    </source>
</evidence>
<sequence>MRNEKEMALGGDGQLKAVLDQIRQAIAADRETEALAACEKALALWPDIRQLRGLLLDLAQRFENTDRLQVCDLLRQTDFLDDAQDADIASVFFGAGLYEDALPRLRRVTRPLQGEHFSAWNYIRSLEETGRFDEIVASGDFLDALAAKAGGRISLYSQLANARLARVTDRAALVRQATELESSARWLNGEGVVGQIRSAIKEARPFSLLSCAHERARLVCATSLHANLLLRPREIMEMTDPPWQAHFGVPFATFPALELARLGTAYRKTARLADIVCLPGAEALARDNPAFGFFAEQERELGNYRNRFSAVSGVMQEVAAADPGLKTLLGHLPFVGMVTDQPGLTARMAVVCDVGAVTEILLADLSPVDAMRQIEEIWVPYPGSVFLVAAGLLTPLAIGRIHELGGIALDVENCVGTWAE</sequence>
<dbReference type="Proteomes" id="UP000597459">
    <property type="component" value="Unassembled WGS sequence"/>
</dbReference>
<dbReference type="RefSeq" id="WP_166318310.1">
    <property type="nucleotide sequence ID" value="NZ_WOTH01000047.1"/>
</dbReference>
<accession>A0A967BA22</accession>
<evidence type="ECO:0008006" key="3">
    <source>
        <dbReference type="Google" id="ProtNLM"/>
    </source>
</evidence>
<keyword evidence="2" id="KW-1185">Reference proteome</keyword>
<dbReference type="EMBL" id="WOTH01000047">
    <property type="protein sequence ID" value="NHO55099.1"/>
    <property type="molecule type" value="Genomic_DNA"/>
</dbReference>
<evidence type="ECO:0000313" key="1">
    <source>
        <dbReference type="EMBL" id="NHO55099.1"/>
    </source>
</evidence>
<organism evidence="1 2">
    <name type="scientific">Acetobacter estunensis</name>
    <dbReference type="NCBI Taxonomy" id="104097"/>
    <lineage>
        <taxon>Bacteria</taxon>
        <taxon>Pseudomonadati</taxon>
        <taxon>Pseudomonadota</taxon>
        <taxon>Alphaproteobacteria</taxon>
        <taxon>Acetobacterales</taxon>
        <taxon>Acetobacteraceae</taxon>
        <taxon>Acetobacter</taxon>
    </lineage>
</organism>
<comment type="caution">
    <text evidence="1">The sequence shown here is derived from an EMBL/GenBank/DDBJ whole genome shotgun (WGS) entry which is preliminary data.</text>
</comment>
<dbReference type="AlphaFoldDB" id="A0A967BA22"/>
<gene>
    <name evidence="1" type="ORF">GOB87_14290</name>
</gene>
<protein>
    <recommendedName>
        <fullName evidence="3">Tetratricopeptide repeat protein</fullName>
    </recommendedName>
</protein>